<organism evidence="8 9">
    <name type="scientific">Candidatus Berkelbacteria bacterium Gr01-1014_85</name>
    <dbReference type="NCBI Taxonomy" id="2017150"/>
    <lineage>
        <taxon>Bacteria</taxon>
        <taxon>Candidatus Berkelbacteria</taxon>
    </lineage>
</organism>
<evidence type="ECO:0000256" key="1">
    <source>
        <dbReference type="ARBA" id="ARBA00000085"/>
    </source>
</evidence>
<dbReference type="EMBL" id="VMFD01000026">
    <property type="protein sequence ID" value="TSC65816.1"/>
    <property type="molecule type" value="Genomic_DNA"/>
</dbReference>
<evidence type="ECO:0000256" key="6">
    <source>
        <dbReference type="ARBA" id="ARBA00023012"/>
    </source>
</evidence>
<dbReference type="FunFam" id="3.30.565.10:FF:000006">
    <property type="entry name" value="Sensor histidine kinase WalK"/>
    <property type="match status" value="1"/>
</dbReference>
<dbReference type="Gene3D" id="1.10.287.130">
    <property type="match status" value="1"/>
</dbReference>
<dbReference type="EC" id="2.7.13.3" evidence="2"/>
<dbReference type="Pfam" id="PF02518">
    <property type="entry name" value="HATPase_c"/>
    <property type="match status" value="1"/>
</dbReference>
<keyword evidence="6" id="KW-0902">Two-component regulatory system</keyword>
<dbReference type="InterPro" id="IPR036890">
    <property type="entry name" value="HATPase_C_sf"/>
</dbReference>
<dbReference type="InterPro" id="IPR050736">
    <property type="entry name" value="Sensor_HK_Regulatory"/>
</dbReference>
<keyword evidence="5 8" id="KW-0418">Kinase</keyword>
<keyword evidence="4" id="KW-0808">Transferase</keyword>
<protein>
    <recommendedName>
        <fullName evidence="2">histidine kinase</fullName>
        <ecNumber evidence="2">2.7.13.3</ecNumber>
    </recommendedName>
</protein>
<dbReference type="SUPFAM" id="SSF47384">
    <property type="entry name" value="Homodimeric domain of signal transducing histidine kinase"/>
    <property type="match status" value="1"/>
</dbReference>
<comment type="catalytic activity">
    <reaction evidence="1">
        <text>ATP + protein L-histidine = ADP + protein N-phospho-L-histidine.</text>
        <dbReference type="EC" id="2.7.13.3"/>
    </reaction>
</comment>
<dbReference type="Pfam" id="PF00512">
    <property type="entry name" value="HisKA"/>
    <property type="match status" value="1"/>
</dbReference>
<dbReference type="InterPro" id="IPR003594">
    <property type="entry name" value="HATPase_dom"/>
</dbReference>
<reference evidence="8 9" key="1">
    <citation type="submission" date="2017-08" db="EMBL/GenBank/DDBJ databases">
        <title>Mechanisms for carbon and nitrogen cycling indicate functional differentiation within the Candidate Phyla Radiation.</title>
        <authorList>
            <person name="Danczak R.E."/>
            <person name="Johnston M.D."/>
            <person name="Kenah C."/>
            <person name="Slattery M."/>
            <person name="Wrighton K.C."/>
            <person name="Wilkins M.J."/>
        </authorList>
    </citation>
    <scope>NUCLEOTIDE SEQUENCE [LARGE SCALE GENOMIC DNA]</scope>
    <source>
        <strain evidence="8">Gr01-1014_85</strain>
    </source>
</reference>
<dbReference type="InterPro" id="IPR005467">
    <property type="entry name" value="His_kinase_dom"/>
</dbReference>
<evidence type="ECO:0000256" key="3">
    <source>
        <dbReference type="ARBA" id="ARBA00022553"/>
    </source>
</evidence>
<dbReference type="SUPFAM" id="SSF55874">
    <property type="entry name" value="ATPase domain of HSP90 chaperone/DNA topoisomerase II/histidine kinase"/>
    <property type="match status" value="1"/>
</dbReference>
<keyword evidence="3" id="KW-0597">Phosphoprotein</keyword>
<dbReference type="SMART" id="SM00388">
    <property type="entry name" value="HisKA"/>
    <property type="match status" value="1"/>
</dbReference>
<sequence length="424" mass="46772">MFQWLKPKANSVVVPEASSRGGQRLPVDQFMLALILAASKQTELRTASQDILTQLTGWSGYTRAFILQLDNQQSKPLVALGFNGSLFEDVHENLVSRGLIHPLFQLSQPAIYLESDAGFGRALTTTLSATAILIQPIQAANLNLIVGLCQLPEQPGFDTQLRQALTSLSAYFAQFFGQMIRLDSLVVQNENLKQADEAKTLFLSIASHQLKTPLSAFNFASNLLKNPNYGQLNSKQLELVGEIERNTRRLNNLVSSLLSISRLEQGRLQPKPAKINLLALLNQILNEQYPKIQAQSLQVEFEVPPIIELVADPMLLHEALTNLVTNAIKYNRPRGRISLLASNNGHQVTIEVRDTGIGISQAEIAKLFSQFYRTESAQKIDPDGVGLGLYTAQQFVRVMGGELMVNSLPNKGSTFTIILPEVAT</sequence>
<evidence type="ECO:0000256" key="5">
    <source>
        <dbReference type="ARBA" id="ARBA00022777"/>
    </source>
</evidence>
<dbReference type="InterPro" id="IPR004358">
    <property type="entry name" value="Sig_transdc_His_kin-like_C"/>
</dbReference>
<evidence type="ECO:0000313" key="9">
    <source>
        <dbReference type="Proteomes" id="UP000316253"/>
    </source>
</evidence>
<dbReference type="AlphaFoldDB" id="A0A554JBQ0"/>
<feature type="domain" description="Histidine kinase" evidence="7">
    <location>
        <begin position="205"/>
        <end position="423"/>
    </location>
</feature>
<dbReference type="SMART" id="SM00387">
    <property type="entry name" value="HATPase_c"/>
    <property type="match status" value="1"/>
</dbReference>
<dbReference type="PROSITE" id="PS50109">
    <property type="entry name" value="HIS_KIN"/>
    <property type="match status" value="1"/>
</dbReference>
<evidence type="ECO:0000313" key="8">
    <source>
        <dbReference type="EMBL" id="TSC65816.1"/>
    </source>
</evidence>
<gene>
    <name evidence="8" type="ORF">CEO22_338</name>
</gene>
<evidence type="ECO:0000256" key="2">
    <source>
        <dbReference type="ARBA" id="ARBA00012438"/>
    </source>
</evidence>
<dbReference type="Proteomes" id="UP000316253">
    <property type="component" value="Unassembled WGS sequence"/>
</dbReference>
<dbReference type="InterPro" id="IPR003661">
    <property type="entry name" value="HisK_dim/P_dom"/>
</dbReference>
<accession>A0A554JBQ0</accession>
<dbReference type="InterPro" id="IPR036097">
    <property type="entry name" value="HisK_dim/P_sf"/>
</dbReference>
<comment type="caution">
    <text evidence="8">The sequence shown here is derived from an EMBL/GenBank/DDBJ whole genome shotgun (WGS) entry which is preliminary data.</text>
</comment>
<evidence type="ECO:0000256" key="4">
    <source>
        <dbReference type="ARBA" id="ARBA00022679"/>
    </source>
</evidence>
<proteinExistence type="predicted"/>
<dbReference type="Gene3D" id="3.30.565.10">
    <property type="entry name" value="Histidine kinase-like ATPase, C-terminal domain"/>
    <property type="match status" value="1"/>
</dbReference>
<dbReference type="PANTHER" id="PTHR43711">
    <property type="entry name" value="TWO-COMPONENT HISTIDINE KINASE"/>
    <property type="match status" value="1"/>
</dbReference>
<name>A0A554JBQ0_9BACT</name>
<evidence type="ECO:0000259" key="7">
    <source>
        <dbReference type="PROSITE" id="PS50109"/>
    </source>
</evidence>
<dbReference type="CDD" id="cd00082">
    <property type="entry name" value="HisKA"/>
    <property type="match status" value="1"/>
</dbReference>
<dbReference type="PANTHER" id="PTHR43711:SF1">
    <property type="entry name" value="HISTIDINE KINASE 1"/>
    <property type="match status" value="1"/>
</dbReference>
<dbReference type="PRINTS" id="PR00344">
    <property type="entry name" value="BCTRLSENSOR"/>
</dbReference>
<dbReference type="GO" id="GO:0000155">
    <property type="term" value="F:phosphorelay sensor kinase activity"/>
    <property type="evidence" value="ECO:0007669"/>
    <property type="project" value="InterPro"/>
</dbReference>